<evidence type="ECO:0000313" key="9">
    <source>
        <dbReference type="EMBL" id="SEC04188.1"/>
    </source>
</evidence>
<evidence type="ECO:0000313" key="10">
    <source>
        <dbReference type="Proteomes" id="UP000182409"/>
    </source>
</evidence>
<gene>
    <name evidence="9" type="ORF">SAMN05443244_2498</name>
</gene>
<name>A0A1H4PAD1_9BACT</name>
<organism evidence="9 10">
    <name type="scientific">Terriglobus roseus</name>
    <dbReference type="NCBI Taxonomy" id="392734"/>
    <lineage>
        <taxon>Bacteria</taxon>
        <taxon>Pseudomonadati</taxon>
        <taxon>Acidobacteriota</taxon>
        <taxon>Terriglobia</taxon>
        <taxon>Terriglobales</taxon>
        <taxon>Acidobacteriaceae</taxon>
        <taxon>Terriglobus</taxon>
    </lineage>
</organism>
<evidence type="ECO:0000256" key="6">
    <source>
        <dbReference type="ARBA" id="ARBA00023237"/>
    </source>
</evidence>
<dbReference type="PANTHER" id="PTHR30069:SF46">
    <property type="entry name" value="OAR PROTEIN"/>
    <property type="match status" value="1"/>
</dbReference>
<dbReference type="GO" id="GO:0015344">
    <property type="term" value="F:siderophore uptake transmembrane transporter activity"/>
    <property type="evidence" value="ECO:0007669"/>
    <property type="project" value="TreeGrafter"/>
</dbReference>
<dbReference type="GO" id="GO:0009279">
    <property type="term" value="C:cell outer membrane"/>
    <property type="evidence" value="ECO:0007669"/>
    <property type="project" value="UniProtKB-SubCell"/>
</dbReference>
<keyword evidence="6" id="KW-0998">Cell outer membrane</keyword>
<keyword evidence="2" id="KW-0813">Transport</keyword>
<dbReference type="GO" id="GO:0044718">
    <property type="term" value="P:siderophore transmembrane transport"/>
    <property type="evidence" value="ECO:0007669"/>
    <property type="project" value="TreeGrafter"/>
</dbReference>
<feature type="domain" description="TonB-dependent transporter Oar-like beta-barrel" evidence="8">
    <location>
        <begin position="338"/>
        <end position="861"/>
    </location>
</feature>
<dbReference type="EMBL" id="FNSD01000001">
    <property type="protein sequence ID" value="SEC04188.1"/>
    <property type="molecule type" value="Genomic_DNA"/>
</dbReference>
<dbReference type="Pfam" id="PF13620">
    <property type="entry name" value="CarboxypepD_reg"/>
    <property type="match status" value="1"/>
</dbReference>
<dbReference type="RefSeq" id="WP_074654352.1">
    <property type="nucleotide sequence ID" value="NZ_FNSD01000001.1"/>
</dbReference>
<dbReference type="InterPro" id="IPR036942">
    <property type="entry name" value="Beta-barrel_TonB_sf"/>
</dbReference>
<evidence type="ECO:0000256" key="7">
    <source>
        <dbReference type="SAM" id="SignalP"/>
    </source>
</evidence>
<evidence type="ECO:0000256" key="4">
    <source>
        <dbReference type="ARBA" id="ARBA00022692"/>
    </source>
</evidence>
<dbReference type="InterPro" id="IPR039426">
    <property type="entry name" value="TonB-dep_rcpt-like"/>
</dbReference>
<dbReference type="Gene3D" id="2.60.40.1120">
    <property type="entry name" value="Carboxypeptidase-like, regulatory domain"/>
    <property type="match status" value="1"/>
</dbReference>
<keyword evidence="4" id="KW-0812">Transmembrane</keyword>
<dbReference type="AlphaFoldDB" id="A0A1H4PAD1"/>
<keyword evidence="5" id="KW-0472">Membrane</keyword>
<evidence type="ECO:0000256" key="1">
    <source>
        <dbReference type="ARBA" id="ARBA00004571"/>
    </source>
</evidence>
<dbReference type="InterPro" id="IPR013784">
    <property type="entry name" value="Carb-bd-like_fold"/>
</dbReference>
<dbReference type="SUPFAM" id="SSF56935">
    <property type="entry name" value="Porins"/>
    <property type="match status" value="1"/>
</dbReference>
<keyword evidence="9" id="KW-0378">Hydrolase</keyword>
<dbReference type="InterPro" id="IPR057601">
    <property type="entry name" value="Oar-like_b-barrel"/>
</dbReference>
<dbReference type="OrthoDB" id="97893at2"/>
<feature type="signal peptide" evidence="7">
    <location>
        <begin position="1"/>
        <end position="23"/>
    </location>
</feature>
<comment type="subcellular location">
    <subcellularLocation>
        <location evidence="1">Cell outer membrane</location>
        <topology evidence="1">Multi-pass membrane protein</topology>
    </subcellularLocation>
</comment>
<proteinExistence type="predicted"/>
<dbReference type="GO" id="GO:0030246">
    <property type="term" value="F:carbohydrate binding"/>
    <property type="evidence" value="ECO:0007669"/>
    <property type="project" value="InterPro"/>
</dbReference>
<protein>
    <submittedName>
        <fullName evidence="9">Carboxypeptidase regulatory-like domain-containing protein</fullName>
    </submittedName>
</protein>
<evidence type="ECO:0000256" key="3">
    <source>
        <dbReference type="ARBA" id="ARBA00022452"/>
    </source>
</evidence>
<dbReference type="PANTHER" id="PTHR30069">
    <property type="entry name" value="TONB-DEPENDENT OUTER MEMBRANE RECEPTOR"/>
    <property type="match status" value="1"/>
</dbReference>
<sequence length="961" mass="104018">MSRFSRTVITSALMLSAVPAALAQQSVNGTIRGRALDPSGAAIANATVTVTNSAIGFTKTATTGSNGLYTLINLPLGEYTVLFSAPGFSSLTVKDVVLNAGSESAIDGEMVVGEVGSSVSVVADNVSIDPTNLNIQRTLDSREVENLPLTSRNPYNFIIFQPGVSGHPNAELGIPRTINTNGLLDRINYQMDGMLNTESDRIGLRFFPVGTIFVKEVQEVANSFAPEYGWTTGNVYNVISNNGTNQYHGMFQFVQRWVDATAYPLLSTTGSAKPNLELRDYSGNLGGRIIKDKLFFFGSYEQVKRGSPSPVTVTQATINALGIPADQLQAAPGLLSGKFALGRLDWTINKKNQAMIRYNYFVNDFPYNTQVGGINLRSTGANFKDRAHVFGGQLITTVSDHLLNEFRISLPLRSSVTSAATPSTAPTVTITNLVTMGASSSGGTTYYEHSPNGSENISYVRGSHAIKAGFTLAALQQRQRVASSNVYTFGSIAAYQQAVSGVNPRSYNSFTSQTDTTGIGYASLFYGGYAQDTWQVAPRLVVVGGLRYDRFQAPSANPNAPVADSWSFNVPGGNFAPRLGFSFRATEKTVFKASAGIFYQQTPTNLWFNALNSDGSNRINSYTFQPTQTGAPAYPNIPSATGAVALQNVLTVSPNIKNEYTWNFNTQLTQQLGSRSSLTVGYILSNGRNLMYLRNINLQNPVGTLADGRPVFNTNLATTKPDPRFNQINRVQSGANSSFNALVLNYTMSPIHGLQFNANYTWSHTITDAPEVNTFEQSTTVMDTTNYKRDRGNSLVNRPSAFNMTAVLEPTFHYGSGFLNTIANGNRFAILANLSSGDQANLTTSTGTLNGDSSAGTVQRPAFVGRNTFRSPNIYQFDARYTRTFGKYWDRLEPSFLLEANNVFNHQNITGLTVTQATTPYNFALSQAANGNAGVGTGAINTVRSTVLEARIVQWGFAVRF</sequence>
<keyword evidence="3" id="KW-1134">Transmembrane beta strand</keyword>
<reference evidence="9 10" key="1">
    <citation type="submission" date="2016-10" db="EMBL/GenBank/DDBJ databases">
        <authorList>
            <person name="de Groot N.N."/>
        </authorList>
    </citation>
    <scope>NUCLEOTIDE SEQUENCE [LARGE SCALE GENOMIC DNA]</scope>
    <source>
        <strain evidence="9 10">AB35.6</strain>
    </source>
</reference>
<dbReference type="SUPFAM" id="SSF49452">
    <property type="entry name" value="Starch-binding domain-like"/>
    <property type="match status" value="1"/>
</dbReference>
<feature type="domain" description="TonB-dependent transporter Oar-like beta-barrel" evidence="8">
    <location>
        <begin position="241"/>
        <end position="317"/>
    </location>
</feature>
<dbReference type="GO" id="GO:0004180">
    <property type="term" value="F:carboxypeptidase activity"/>
    <property type="evidence" value="ECO:0007669"/>
    <property type="project" value="UniProtKB-KW"/>
</dbReference>
<dbReference type="Proteomes" id="UP000182409">
    <property type="component" value="Unassembled WGS sequence"/>
</dbReference>
<evidence type="ECO:0000259" key="8">
    <source>
        <dbReference type="Pfam" id="PF25183"/>
    </source>
</evidence>
<keyword evidence="9" id="KW-0645">Protease</keyword>
<evidence type="ECO:0000256" key="5">
    <source>
        <dbReference type="ARBA" id="ARBA00023136"/>
    </source>
</evidence>
<evidence type="ECO:0000256" key="2">
    <source>
        <dbReference type="ARBA" id="ARBA00022448"/>
    </source>
</evidence>
<feature type="chain" id="PRO_5010201797" evidence="7">
    <location>
        <begin position="24"/>
        <end position="961"/>
    </location>
</feature>
<keyword evidence="7" id="KW-0732">Signal</keyword>
<dbReference type="Gene3D" id="2.40.170.20">
    <property type="entry name" value="TonB-dependent receptor, beta-barrel domain"/>
    <property type="match status" value="1"/>
</dbReference>
<dbReference type="Pfam" id="PF25183">
    <property type="entry name" value="OMP_b-brl_4"/>
    <property type="match status" value="2"/>
</dbReference>
<keyword evidence="9" id="KW-0121">Carboxypeptidase</keyword>
<accession>A0A1H4PAD1</accession>